<dbReference type="InterPro" id="IPR050523">
    <property type="entry name" value="AKR_Detox_Biosynth"/>
</dbReference>
<proteinExistence type="inferred from homology"/>
<gene>
    <name evidence="4" type="primary">SUVC14G0030</name>
    <name evidence="4" type="ORF">SUVC_14G0030</name>
</gene>
<dbReference type="InterPro" id="IPR036812">
    <property type="entry name" value="NAD(P)_OxRdtase_dom_sf"/>
</dbReference>
<evidence type="ECO:0000313" key="4">
    <source>
        <dbReference type="EMBL" id="CAI4049423.1"/>
    </source>
</evidence>
<sequence length="376" mass="42196">MSGMFEPAPEPSTELGLLRFLSKTASVKVSPLILGGMSIGDAWSGYMGTMDKERAFKLLDAFYEAGGNFIDTANTYQNEQSEAWIGEWMESRKLRDQIVIATKFSTDYKWYDVGKNRSANFCGNSKHSLHVSVRDSLRKLQTDWIDILYIHWWDHMTSIEEVMDSLHILVQQGKVLYLGVSDTPAWVVSAANYYATSHGKTPFSIYQGKWNVLNRDFERDIIPMASHFGMALAPWDVLGGGKFQSKKSMEERKKSGEGLRSFAGISERTEEEIKMSEALSKVAEEHGTESVTAIAIAYVRSKAKHVFPLIGGRKIEHLKQNIEALSIKLTPEQIEYLESVVPFDIGFPSNFIGQDPAISKQVPPFTSMSAKIVLDD</sequence>
<reference evidence="4" key="1">
    <citation type="submission" date="2022-10" db="EMBL/GenBank/DDBJ databases">
        <authorList>
            <person name="Byrne P K."/>
        </authorList>
    </citation>
    <scope>NUCLEOTIDE SEQUENCE</scope>
    <source>
        <strain evidence="4">CBS7001</strain>
    </source>
</reference>
<keyword evidence="1" id="KW-0560">Oxidoreductase</keyword>
<name>A0AA35J7Y7_SACUV</name>
<dbReference type="SUPFAM" id="SSF51430">
    <property type="entry name" value="NAD(P)-linked oxidoreductase"/>
    <property type="match status" value="1"/>
</dbReference>
<evidence type="ECO:0000259" key="3">
    <source>
        <dbReference type="Pfam" id="PF00248"/>
    </source>
</evidence>
<dbReference type="Proteomes" id="UP001162090">
    <property type="component" value="Chromosome 14"/>
</dbReference>
<protein>
    <recommendedName>
        <fullName evidence="3">NADP-dependent oxidoreductase domain-containing protein</fullName>
    </recommendedName>
</protein>
<evidence type="ECO:0000256" key="1">
    <source>
        <dbReference type="ARBA" id="ARBA00023002"/>
    </source>
</evidence>
<dbReference type="FunFam" id="3.20.20.100:FF:000024">
    <property type="entry name" value="Aryl-alcohol dehydrogenase"/>
    <property type="match status" value="1"/>
</dbReference>
<dbReference type="Gene3D" id="3.20.20.100">
    <property type="entry name" value="NADP-dependent oxidoreductase domain"/>
    <property type="match status" value="1"/>
</dbReference>
<dbReference type="EMBL" id="OX365925">
    <property type="protein sequence ID" value="CAI4049423.1"/>
    <property type="molecule type" value="Genomic_DNA"/>
</dbReference>
<dbReference type="AlphaFoldDB" id="A0AA35J7Y7"/>
<dbReference type="CDD" id="cd19147">
    <property type="entry name" value="AKR_AKR9A3_9B1-4"/>
    <property type="match status" value="1"/>
</dbReference>
<organism evidence="4 5">
    <name type="scientific">Saccharomyces uvarum</name>
    <name type="common">Yeast</name>
    <name type="synonym">Saccharomyces bayanus var. uvarum</name>
    <dbReference type="NCBI Taxonomy" id="230603"/>
    <lineage>
        <taxon>Eukaryota</taxon>
        <taxon>Fungi</taxon>
        <taxon>Dikarya</taxon>
        <taxon>Ascomycota</taxon>
        <taxon>Saccharomycotina</taxon>
        <taxon>Saccharomycetes</taxon>
        <taxon>Saccharomycetales</taxon>
        <taxon>Saccharomycetaceae</taxon>
        <taxon>Saccharomyces</taxon>
    </lineage>
</organism>
<evidence type="ECO:0000256" key="2">
    <source>
        <dbReference type="ARBA" id="ARBA00038157"/>
    </source>
</evidence>
<feature type="domain" description="NADP-dependent oxidoreductase" evidence="3">
    <location>
        <begin position="31"/>
        <end position="340"/>
    </location>
</feature>
<dbReference type="InterPro" id="IPR023210">
    <property type="entry name" value="NADP_OxRdtase_dom"/>
</dbReference>
<comment type="similarity">
    <text evidence="2">Belongs to the aldo/keto reductase family. Aldo/keto reductase 2 subfamily.</text>
</comment>
<dbReference type="PANTHER" id="PTHR43364">
    <property type="entry name" value="NADH-SPECIFIC METHYLGLYOXAL REDUCTASE-RELATED"/>
    <property type="match status" value="1"/>
</dbReference>
<accession>A0AA35J7Y7</accession>
<evidence type="ECO:0000313" key="5">
    <source>
        <dbReference type="Proteomes" id="UP001162090"/>
    </source>
</evidence>
<dbReference type="Pfam" id="PF00248">
    <property type="entry name" value="Aldo_ket_red"/>
    <property type="match status" value="1"/>
</dbReference>
<dbReference type="PANTHER" id="PTHR43364:SF2">
    <property type="entry name" value="ARYL-ALCOHOL DEHYDROGENASE AAD10-RELATED"/>
    <property type="match status" value="1"/>
</dbReference>
<dbReference type="GO" id="GO:0047681">
    <property type="term" value="F:aryl-alcohol dehydrogenase (NADP+) activity"/>
    <property type="evidence" value="ECO:0007669"/>
    <property type="project" value="UniProtKB-ARBA"/>
</dbReference>